<name>A0A1M5F8I2_STRHI</name>
<dbReference type="Proteomes" id="UP000184501">
    <property type="component" value="Unassembled WGS sequence"/>
</dbReference>
<keyword evidence="1" id="KW-0472">Membrane</keyword>
<dbReference type="RefSeq" id="WP_159447748.1">
    <property type="nucleotide sequence ID" value="NZ_FQVN01000005.1"/>
</dbReference>
<keyword evidence="1" id="KW-1133">Transmembrane helix</keyword>
<evidence type="ECO:0000256" key="1">
    <source>
        <dbReference type="SAM" id="Phobius"/>
    </source>
</evidence>
<dbReference type="AlphaFoldDB" id="A0A1M5F8I2"/>
<feature type="transmembrane region" description="Helical" evidence="1">
    <location>
        <begin position="27"/>
        <end position="48"/>
    </location>
</feature>
<evidence type="ECO:0000313" key="2">
    <source>
        <dbReference type="EMBL" id="SHF87412.1"/>
    </source>
</evidence>
<sequence length="54" mass="5638">MRQIDGLAASLASGGGGLLAELLLHKLWQMGIVVVVAVLALIAMVIIWRKVGGK</sequence>
<dbReference type="STRING" id="2017.SAMN05444320_105305"/>
<keyword evidence="3" id="KW-1185">Reference proteome</keyword>
<evidence type="ECO:0000313" key="3">
    <source>
        <dbReference type="Proteomes" id="UP000184501"/>
    </source>
</evidence>
<accession>A0A1M5F8I2</accession>
<keyword evidence="1" id="KW-0812">Transmembrane</keyword>
<gene>
    <name evidence="2" type="ORF">SAMN05444320_105305</name>
</gene>
<reference evidence="2 3" key="1">
    <citation type="submission" date="2016-11" db="EMBL/GenBank/DDBJ databases">
        <authorList>
            <person name="Jaros S."/>
            <person name="Januszkiewicz K."/>
            <person name="Wedrychowicz H."/>
        </authorList>
    </citation>
    <scope>NUCLEOTIDE SEQUENCE [LARGE SCALE GENOMIC DNA]</scope>
    <source>
        <strain evidence="2 3">DSM 44523</strain>
    </source>
</reference>
<dbReference type="EMBL" id="FQVN01000005">
    <property type="protein sequence ID" value="SHF87412.1"/>
    <property type="molecule type" value="Genomic_DNA"/>
</dbReference>
<organism evidence="2 3">
    <name type="scientific">Streptoalloteichus hindustanus</name>
    <dbReference type="NCBI Taxonomy" id="2017"/>
    <lineage>
        <taxon>Bacteria</taxon>
        <taxon>Bacillati</taxon>
        <taxon>Actinomycetota</taxon>
        <taxon>Actinomycetes</taxon>
        <taxon>Pseudonocardiales</taxon>
        <taxon>Pseudonocardiaceae</taxon>
        <taxon>Streptoalloteichus</taxon>
    </lineage>
</organism>
<proteinExistence type="predicted"/>
<protein>
    <submittedName>
        <fullName evidence="2">Uncharacterized protein</fullName>
    </submittedName>
</protein>